<protein>
    <recommendedName>
        <fullName evidence="3">F-box domain-containing protein</fullName>
    </recommendedName>
</protein>
<gene>
    <name evidence="1" type="ORF">OH76DRAFT_902615</name>
</gene>
<proteinExistence type="predicted"/>
<reference evidence="1 2" key="1">
    <citation type="journal article" date="2018" name="Biotechnol. Biofuels">
        <title>Integrative visual omics of the white-rot fungus Polyporus brumalis exposes the biotechnological potential of its oxidative enzymes for delignifying raw plant biomass.</title>
        <authorList>
            <person name="Miyauchi S."/>
            <person name="Rancon A."/>
            <person name="Drula E."/>
            <person name="Hage H."/>
            <person name="Chaduli D."/>
            <person name="Favel A."/>
            <person name="Grisel S."/>
            <person name="Henrissat B."/>
            <person name="Herpoel-Gimbert I."/>
            <person name="Ruiz-Duenas F.J."/>
            <person name="Chevret D."/>
            <person name="Hainaut M."/>
            <person name="Lin J."/>
            <person name="Wang M."/>
            <person name="Pangilinan J."/>
            <person name="Lipzen A."/>
            <person name="Lesage-Meessen L."/>
            <person name="Navarro D."/>
            <person name="Riley R."/>
            <person name="Grigoriev I.V."/>
            <person name="Zhou S."/>
            <person name="Raouche S."/>
            <person name="Rosso M.N."/>
        </authorList>
    </citation>
    <scope>NUCLEOTIDE SEQUENCE [LARGE SCALE GENOMIC DNA]</scope>
    <source>
        <strain evidence="1 2">BRFM 1820</strain>
    </source>
</reference>
<organism evidence="1 2">
    <name type="scientific">Lentinus brumalis</name>
    <dbReference type="NCBI Taxonomy" id="2498619"/>
    <lineage>
        <taxon>Eukaryota</taxon>
        <taxon>Fungi</taxon>
        <taxon>Dikarya</taxon>
        <taxon>Basidiomycota</taxon>
        <taxon>Agaricomycotina</taxon>
        <taxon>Agaricomycetes</taxon>
        <taxon>Polyporales</taxon>
        <taxon>Polyporaceae</taxon>
        <taxon>Lentinus</taxon>
    </lineage>
</organism>
<sequence>MAQGQIMMKKHLLGGATTPSPSSSRETRDALYALMTLGQWIQREAEGRLYGEVTLRTSAELAAFHKTLVDGKNAERSASVHSFTLDWPEGKLLSAMDLVHLACILCRLTAVARLELPVACGSNSIFDYEFDHAAPDVQTLLPPTMFLDLFERMRPLGHLRALDVTLELLVRIPSEALQQVACLSLRIEAPEQPRACEAVTRLSGQNLQSLRILRKCHGQALGPQESPARLCAALNVTGLTYLELRDIDVEGASPLGSVDKVANTMEAEDAVHMVPSLTTIVWEPAWVRSYSKGDPSYRKMVQEYLLDLLDIFGEALVVLREDDTSAQIMGRHTDGSVELTQVPIEERWWELDSWGELWLEVLRTVDSWGDLWLEVLRTVGNCV</sequence>
<accession>A0A371D0C1</accession>
<dbReference type="AlphaFoldDB" id="A0A371D0C1"/>
<dbReference type="EMBL" id="KZ857431">
    <property type="protein sequence ID" value="RDX45986.1"/>
    <property type="molecule type" value="Genomic_DNA"/>
</dbReference>
<evidence type="ECO:0000313" key="1">
    <source>
        <dbReference type="EMBL" id="RDX45986.1"/>
    </source>
</evidence>
<keyword evidence="2" id="KW-1185">Reference proteome</keyword>
<name>A0A371D0C1_9APHY</name>
<evidence type="ECO:0008006" key="3">
    <source>
        <dbReference type="Google" id="ProtNLM"/>
    </source>
</evidence>
<dbReference type="OrthoDB" id="2756463at2759"/>
<dbReference type="Proteomes" id="UP000256964">
    <property type="component" value="Unassembled WGS sequence"/>
</dbReference>
<evidence type="ECO:0000313" key="2">
    <source>
        <dbReference type="Proteomes" id="UP000256964"/>
    </source>
</evidence>